<dbReference type="PANTHER" id="PTHR45138">
    <property type="entry name" value="REGULATORY COMPONENTS OF SENSORY TRANSDUCTION SYSTEM"/>
    <property type="match status" value="1"/>
</dbReference>
<reference evidence="3 4" key="1">
    <citation type="submission" date="2018-11" db="EMBL/GenBank/DDBJ databases">
        <title>Genomic Encyclopedia of Type Strains, Phase IV (KMG-IV): sequencing the most valuable type-strain genomes for metagenomic binning, comparative biology and taxonomic classification.</title>
        <authorList>
            <person name="Goeker M."/>
        </authorList>
    </citation>
    <scope>NUCLEOTIDE SEQUENCE [LARGE SCALE GENOMIC DNA]</scope>
    <source>
        <strain evidence="3 4">DSM 102936</strain>
    </source>
</reference>
<dbReference type="InterPro" id="IPR043128">
    <property type="entry name" value="Rev_trsase/Diguanyl_cyclase"/>
</dbReference>
<dbReference type="InterPro" id="IPR029787">
    <property type="entry name" value="Nucleotide_cyclase"/>
</dbReference>
<feature type="transmembrane region" description="Helical" evidence="1">
    <location>
        <begin position="20"/>
        <end position="38"/>
    </location>
</feature>
<keyword evidence="1" id="KW-0472">Membrane</keyword>
<dbReference type="SMART" id="SM00267">
    <property type="entry name" value="GGDEF"/>
    <property type="match status" value="1"/>
</dbReference>
<dbReference type="Pfam" id="PF00990">
    <property type="entry name" value="GGDEF"/>
    <property type="match status" value="1"/>
</dbReference>
<proteinExistence type="predicted"/>
<dbReference type="NCBIfam" id="TIGR00254">
    <property type="entry name" value="GGDEF"/>
    <property type="match status" value="1"/>
</dbReference>
<organism evidence="3 4">
    <name type="scientific">Thermodesulfitimonas autotrophica</name>
    <dbReference type="NCBI Taxonomy" id="1894989"/>
    <lineage>
        <taxon>Bacteria</taxon>
        <taxon>Bacillati</taxon>
        <taxon>Bacillota</taxon>
        <taxon>Clostridia</taxon>
        <taxon>Thermoanaerobacterales</taxon>
        <taxon>Thermoanaerobacteraceae</taxon>
        <taxon>Thermodesulfitimonas</taxon>
    </lineage>
</organism>
<dbReference type="OrthoDB" id="9783388at2"/>
<evidence type="ECO:0000313" key="3">
    <source>
        <dbReference type="EMBL" id="RPF46744.1"/>
    </source>
</evidence>
<dbReference type="PROSITE" id="PS50887">
    <property type="entry name" value="GGDEF"/>
    <property type="match status" value="1"/>
</dbReference>
<dbReference type="Gene3D" id="3.30.70.270">
    <property type="match status" value="1"/>
</dbReference>
<protein>
    <submittedName>
        <fullName evidence="3">Diguanylate cyclase (GGDEF)-like protein</fullName>
    </submittedName>
</protein>
<name>A0A3N5APF9_9THEO</name>
<dbReference type="RefSeq" id="WP_123928904.1">
    <property type="nucleotide sequence ID" value="NZ_RKRE01000002.1"/>
</dbReference>
<gene>
    <name evidence="3" type="ORF">EDD75_1002</name>
</gene>
<dbReference type="SUPFAM" id="SSF55073">
    <property type="entry name" value="Nucleotide cyclase"/>
    <property type="match status" value="1"/>
</dbReference>
<sequence>MLQTFAQWSYNTKVLFVSHVLLEGALLVWVVVSIYMATRFFRDRIMVTLLVLGLVSFIVGATAHIYDYIRPLSLWQHVFLADLAHCGGYIFLSSSIGYLVYRYLKLHEALKREATTDFLTSLCNRRYFYRRLAEAIERYQKHGEPFGVAVLDVDELKEINDKYGHLRGDEILKEIAQALRRAVRASDCVARFGGDEFVILFVGAPNEEGLIERLQREIESCATTLSIGMAFCPKDGTTADELITTADNRMYKAKMDKAGKKKPLPAEVLQ</sequence>
<accession>A0A3N5APF9</accession>
<keyword evidence="1" id="KW-1133">Transmembrane helix</keyword>
<dbReference type="AlphaFoldDB" id="A0A3N5APF9"/>
<evidence type="ECO:0000313" key="4">
    <source>
        <dbReference type="Proteomes" id="UP000282654"/>
    </source>
</evidence>
<feature type="domain" description="GGDEF" evidence="2">
    <location>
        <begin position="144"/>
        <end position="268"/>
    </location>
</feature>
<dbReference type="PANTHER" id="PTHR45138:SF9">
    <property type="entry name" value="DIGUANYLATE CYCLASE DGCM-RELATED"/>
    <property type="match status" value="1"/>
</dbReference>
<dbReference type="EMBL" id="RKRE01000002">
    <property type="protein sequence ID" value="RPF46744.1"/>
    <property type="molecule type" value="Genomic_DNA"/>
</dbReference>
<keyword evidence="4" id="KW-1185">Reference proteome</keyword>
<feature type="transmembrane region" description="Helical" evidence="1">
    <location>
        <begin position="45"/>
        <end position="66"/>
    </location>
</feature>
<evidence type="ECO:0000256" key="1">
    <source>
        <dbReference type="SAM" id="Phobius"/>
    </source>
</evidence>
<dbReference type="CDD" id="cd01949">
    <property type="entry name" value="GGDEF"/>
    <property type="match status" value="1"/>
</dbReference>
<evidence type="ECO:0000259" key="2">
    <source>
        <dbReference type="PROSITE" id="PS50887"/>
    </source>
</evidence>
<feature type="transmembrane region" description="Helical" evidence="1">
    <location>
        <begin position="78"/>
        <end position="101"/>
    </location>
</feature>
<comment type="caution">
    <text evidence="3">The sequence shown here is derived from an EMBL/GenBank/DDBJ whole genome shotgun (WGS) entry which is preliminary data.</text>
</comment>
<dbReference type="InterPro" id="IPR050469">
    <property type="entry name" value="Diguanylate_Cyclase"/>
</dbReference>
<keyword evidence="1" id="KW-0812">Transmembrane</keyword>
<dbReference type="FunFam" id="3.30.70.270:FF:000001">
    <property type="entry name" value="Diguanylate cyclase domain protein"/>
    <property type="match status" value="1"/>
</dbReference>
<dbReference type="InterPro" id="IPR000160">
    <property type="entry name" value="GGDEF_dom"/>
</dbReference>
<dbReference type="Proteomes" id="UP000282654">
    <property type="component" value="Unassembled WGS sequence"/>
</dbReference>
<dbReference type="GO" id="GO:0052621">
    <property type="term" value="F:diguanylate cyclase activity"/>
    <property type="evidence" value="ECO:0007669"/>
    <property type="project" value="TreeGrafter"/>
</dbReference>